<evidence type="ECO:0000256" key="2">
    <source>
        <dbReference type="ARBA" id="ARBA00022475"/>
    </source>
</evidence>
<dbReference type="EMBL" id="QDKL01000001">
    <property type="protein sequence ID" value="RZF22615.1"/>
    <property type="molecule type" value="Genomic_DNA"/>
</dbReference>
<feature type="transmembrane region" description="Helical" evidence="6">
    <location>
        <begin position="156"/>
        <end position="176"/>
    </location>
</feature>
<proteinExistence type="predicted"/>
<reference evidence="8" key="1">
    <citation type="journal article" date="2019" name="Int. J. Syst. Evol. Microbiol.">
        <title>Halobacteriovorax valvorus sp. nov., a novel prokaryotic predator isolated from coastal seawater of China.</title>
        <authorList>
            <person name="Chen M.-X."/>
        </authorList>
    </citation>
    <scope>NUCLEOTIDE SEQUENCE [LARGE SCALE GENOMIC DNA]</scope>
    <source>
        <strain evidence="8">BL9</strain>
    </source>
</reference>
<evidence type="ECO:0008006" key="9">
    <source>
        <dbReference type="Google" id="ProtNLM"/>
    </source>
</evidence>
<evidence type="ECO:0000313" key="8">
    <source>
        <dbReference type="Proteomes" id="UP000443582"/>
    </source>
</evidence>
<dbReference type="PIRSF" id="PIRSF035875">
    <property type="entry name" value="RNase_BN"/>
    <property type="match status" value="1"/>
</dbReference>
<evidence type="ECO:0000256" key="4">
    <source>
        <dbReference type="ARBA" id="ARBA00022989"/>
    </source>
</evidence>
<organism evidence="7 8">
    <name type="scientific">Halobacteriovorax vibrionivorans</name>
    <dbReference type="NCBI Taxonomy" id="2152716"/>
    <lineage>
        <taxon>Bacteria</taxon>
        <taxon>Pseudomonadati</taxon>
        <taxon>Bdellovibrionota</taxon>
        <taxon>Bacteriovoracia</taxon>
        <taxon>Bacteriovoracales</taxon>
        <taxon>Halobacteriovoraceae</taxon>
        <taxon>Halobacteriovorax</taxon>
    </lineage>
</organism>
<sequence length="305" mass="35081">MNQLKKYVTSVRVDPDKIEKDFLDFCKSFTMRFIASIFLFKKRKGEVVSGATTFFTILSFGPAVMILISIVGAFLNDNDVAKNHIISMIFSNFPQVDSSILSAVREVVEEQIRSPYVDWHQLVLWFFACLGISTSFIFGINTLSKVDIDGGMIQDDLRSAFFGIFLALFFLALAFLNEKNLVVGLLSEVTQHASTFYYIIELSILPFTILTFGLVYKFSTQIKVSYKDALCGAAVFMMCFFAGKSTYWIYLRYFKEDLIQDYGSFYNLLVAMIWIYFIICSFYLGACYTYVPKIKIFNNKKRRSR</sequence>
<comment type="caution">
    <text evidence="7">The sequence shown here is derived from an EMBL/GenBank/DDBJ whole genome shotgun (WGS) entry which is preliminary data.</text>
</comment>
<evidence type="ECO:0000313" key="7">
    <source>
        <dbReference type="EMBL" id="RZF22615.1"/>
    </source>
</evidence>
<protein>
    <recommendedName>
        <fullName evidence="9">YihY/virulence factor BrkB family protein</fullName>
    </recommendedName>
</protein>
<name>A0ABY0II41_9BACT</name>
<dbReference type="Proteomes" id="UP000443582">
    <property type="component" value="Unassembled WGS sequence"/>
</dbReference>
<evidence type="ECO:0000256" key="6">
    <source>
        <dbReference type="SAM" id="Phobius"/>
    </source>
</evidence>
<feature type="transmembrane region" description="Helical" evidence="6">
    <location>
        <begin position="52"/>
        <end position="75"/>
    </location>
</feature>
<evidence type="ECO:0000256" key="1">
    <source>
        <dbReference type="ARBA" id="ARBA00004651"/>
    </source>
</evidence>
<feature type="transmembrane region" description="Helical" evidence="6">
    <location>
        <begin position="265"/>
        <end position="291"/>
    </location>
</feature>
<keyword evidence="8" id="KW-1185">Reference proteome</keyword>
<feature type="transmembrane region" description="Helical" evidence="6">
    <location>
        <begin position="230"/>
        <end position="250"/>
    </location>
</feature>
<dbReference type="Pfam" id="PF03631">
    <property type="entry name" value="Virul_fac_BrkB"/>
    <property type="match status" value="1"/>
</dbReference>
<comment type="subcellular location">
    <subcellularLocation>
        <location evidence="1">Cell membrane</location>
        <topology evidence="1">Multi-pass membrane protein</topology>
    </subcellularLocation>
</comment>
<keyword evidence="3 6" id="KW-0812">Transmembrane</keyword>
<keyword evidence="4 6" id="KW-1133">Transmembrane helix</keyword>
<evidence type="ECO:0000256" key="5">
    <source>
        <dbReference type="ARBA" id="ARBA00023136"/>
    </source>
</evidence>
<dbReference type="PANTHER" id="PTHR30213:SF0">
    <property type="entry name" value="UPF0761 MEMBRANE PROTEIN YIHY"/>
    <property type="match status" value="1"/>
</dbReference>
<feature type="transmembrane region" description="Helical" evidence="6">
    <location>
        <begin position="196"/>
        <end position="218"/>
    </location>
</feature>
<evidence type="ECO:0000256" key="3">
    <source>
        <dbReference type="ARBA" id="ARBA00022692"/>
    </source>
</evidence>
<gene>
    <name evidence="7" type="ORF">DAY19_02250</name>
</gene>
<dbReference type="PANTHER" id="PTHR30213">
    <property type="entry name" value="INNER MEMBRANE PROTEIN YHJD"/>
    <property type="match status" value="1"/>
</dbReference>
<keyword evidence="2" id="KW-1003">Cell membrane</keyword>
<feature type="transmembrane region" description="Helical" evidence="6">
    <location>
        <begin position="122"/>
        <end position="144"/>
    </location>
</feature>
<dbReference type="RefSeq" id="WP_114705560.1">
    <property type="nucleotide sequence ID" value="NZ_QDKL01000001.1"/>
</dbReference>
<keyword evidence="5 6" id="KW-0472">Membrane</keyword>
<accession>A0ABY0II41</accession>
<dbReference type="InterPro" id="IPR017039">
    <property type="entry name" value="Virul_fac_BrkB"/>
</dbReference>